<evidence type="ECO:0000313" key="1">
    <source>
        <dbReference type="EMBL" id="MBC5725231.1"/>
    </source>
</evidence>
<dbReference type="SUPFAM" id="SSF55486">
    <property type="entry name" value="Metalloproteases ('zincins'), catalytic domain"/>
    <property type="match status" value="1"/>
</dbReference>
<dbReference type="Gene3D" id="3.30.2010.20">
    <property type="match status" value="1"/>
</dbReference>
<dbReference type="InterPro" id="IPR038555">
    <property type="entry name" value="Zincin_1_sf"/>
</dbReference>
<proteinExistence type="predicted"/>
<dbReference type="AlphaFoldDB" id="A0A923LTW4"/>
<accession>A0A923LTW4</accession>
<keyword evidence="2" id="KW-1185">Reference proteome</keyword>
<dbReference type="RefSeq" id="WP_054327572.1">
    <property type="nucleotide sequence ID" value="NZ_JACOPL010000005.1"/>
</dbReference>
<name>A0A923LTW4_9FIRM</name>
<dbReference type="Proteomes" id="UP000606499">
    <property type="component" value="Unassembled WGS sequence"/>
</dbReference>
<dbReference type="EMBL" id="JACOPL010000005">
    <property type="protein sequence ID" value="MBC5725231.1"/>
    <property type="molecule type" value="Genomic_DNA"/>
</dbReference>
<sequence>MISIDRFEEILEALAEELPEQFYEELNGGILVDTGHPLHPADEHGDLYIMGEYRVDPAMGKYIVMFYGSFRRVFRGLDEAALTEEMRKVLRHEFRHHVEGRAGVRDLEVLDEAQIAAYRAQSREEDEKGQGA</sequence>
<comment type="caution">
    <text evidence="1">The sequence shown here is derived from an EMBL/GenBank/DDBJ whole genome shotgun (WGS) entry which is preliminary data.</text>
</comment>
<protein>
    <submittedName>
        <fullName evidence="1">Metallopeptidase family protein</fullName>
    </submittedName>
</protein>
<evidence type="ECO:0000313" key="2">
    <source>
        <dbReference type="Proteomes" id="UP000606499"/>
    </source>
</evidence>
<organism evidence="1 2">
    <name type="scientific">Agathobaculum faecis</name>
    <dbReference type="NCBI Taxonomy" id="2763013"/>
    <lineage>
        <taxon>Bacteria</taxon>
        <taxon>Bacillati</taxon>
        <taxon>Bacillota</taxon>
        <taxon>Clostridia</taxon>
        <taxon>Eubacteriales</taxon>
        <taxon>Butyricicoccaceae</taxon>
        <taxon>Agathobaculum</taxon>
    </lineage>
</organism>
<gene>
    <name evidence="1" type="ORF">H8S45_07145</name>
</gene>
<reference evidence="1" key="1">
    <citation type="submission" date="2020-08" db="EMBL/GenBank/DDBJ databases">
        <title>Genome public.</title>
        <authorList>
            <person name="Liu C."/>
            <person name="Sun Q."/>
        </authorList>
    </citation>
    <scope>NUCLEOTIDE SEQUENCE</scope>
    <source>
        <strain evidence="1">NSJ-28</strain>
    </source>
</reference>